<dbReference type="AlphaFoldDB" id="B6SZ85"/>
<proteinExistence type="evidence at transcript level"/>
<accession>B6SZ85</accession>
<evidence type="ECO:0000313" key="1">
    <source>
        <dbReference type="EMBL" id="ACG30168.1"/>
    </source>
</evidence>
<dbReference type="EMBL" id="EU958050">
    <property type="protein sequence ID" value="ACG30168.1"/>
    <property type="molecule type" value="mRNA"/>
</dbReference>
<sequence length="92" mass="10305">MKGNKRGLRVFENPLGLDLDTTNRQTTVLSALGHSSSNSLESDDWIEPTAYVLNSTALLSREHRNVLDSFRLLQNDPTVHKQRAVIVVGFEL</sequence>
<protein>
    <submittedName>
        <fullName evidence="1">Uncharacterized protein</fullName>
    </submittedName>
</protein>
<dbReference type="ExpressionAtlas" id="B6SZ85">
    <property type="expression patterns" value="baseline and differential"/>
</dbReference>
<name>B6SZ85_MAIZE</name>
<reference evidence="1" key="1">
    <citation type="journal article" date="2009" name="Plant Mol. Biol.">
        <title>Insights into corn genes derived from large-scale cDNA sequencing.</title>
        <authorList>
            <person name="Alexandrov N.N."/>
            <person name="Brover V.V."/>
            <person name="Freidin S."/>
            <person name="Troukhan M.E."/>
            <person name="Tatarinova T.V."/>
            <person name="Zhang H."/>
            <person name="Swaller T.J."/>
            <person name="Lu Y.P."/>
            <person name="Bouck J."/>
            <person name="Flavell R.B."/>
            <person name="Feldmann K.A."/>
        </authorList>
    </citation>
    <scope>NUCLEOTIDE SEQUENCE</scope>
</reference>
<organism evidence="1">
    <name type="scientific">Zea mays</name>
    <name type="common">Maize</name>
    <dbReference type="NCBI Taxonomy" id="4577"/>
    <lineage>
        <taxon>Eukaryota</taxon>
        <taxon>Viridiplantae</taxon>
        <taxon>Streptophyta</taxon>
        <taxon>Embryophyta</taxon>
        <taxon>Tracheophyta</taxon>
        <taxon>Spermatophyta</taxon>
        <taxon>Magnoliopsida</taxon>
        <taxon>Liliopsida</taxon>
        <taxon>Poales</taxon>
        <taxon>Poaceae</taxon>
        <taxon>PACMAD clade</taxon>
        <taxon>Panicoideae</taxon>
        <taxon>Andropogonodae</taxon>
        <taxon>Andropogoneae</taxon>
        <taxon>Tripsacinae</taxon>
        <taxon>Zea</taxon>
    </lineage>
</organism>